<dbReference type="Proteomes" id="UP001054945">
    <property type="component" value="Unassembled WGS sequence"/>
</dbReference>
<keyword evidence="2" id="KW-1185">Reference proteome</keyword>
<name>A0AAV4RMB6_CAEEX</name>
<proteinExistence type="predicted"/>
<accession>A0AAV4RMB6</accession>
<reference evidence="1 2" key="1">
    <citation type="submission" date="2021-06" db="EMBL/GenBank/DDBJ databases">
        <title>Caerostris extrusa draft genome.</title>
        <authorList>
            <person name="Kono N."/>
            <person name="Arakawa K."/>
        </authorList>
    </citation>
    <scope>NUCLEOTIDE SEQUENCE [LARGE SCALE GENOMIC DNA]</scope>
</reference>
<protein>
    <submittedName>
        <fullName evidence="1">Uncharacterized protein</fullName>
    </submittedName>
</protein>
<gene>
    <name evidence="1" type="ORF">CEXT_165591</name>
</gene>
<evidence type="ECO:0000313" key="2">
    <source>
        <dbReference type="Proteomes" id="UP001054945"/>
    </source>
</evidence>
<organism evidence="1 2">
    <name type="scientific">Caerostris extrusa</name>
    <name type="common">Bark spider</name>
    <name type="synonym">Caerostris bankana</name>
    <dbReference type="NCBI Taxonomy" id="172846"/>
    <lineage>
        <taxon>Eukaryota</taxon>
        <taxon>Metazoa</taxon>
        <taxon>Ecdysozoa</taxon>
        <taxon>Arthropoda</taxon>
        <taxon>Chelicerata</taxon>
        <taxon>Arachnida</taxon>
        <taxon>Araneae</taxon>
        <taxon>Araneomorphae</taxon>
        <taxon>Entelegynae</taxon>
        <taxon>Araneoidea</taxon>
        <taxon>Araneidae</taxon>
        <taxon>Caerostris</taxon>
    </lineage>
</organism>
<sequence>MTAHGSKVPLPSIHTITCAYAYYFRKESIFGCDMLENSEWFPAGILVHHCEMLLQSTLNRIDSENNGCWQTVNGLKPER</sequence>
<comment type="caution">
    <text evidence="1">The sequence shown here is derived from an EMBL/GenBank/DDBJ whole genome shotgun (WGS) entry which is preliminary data.</text>
</comment>
<dbReference type="AlphaFoldDB" id="A0AAV4RMB6"/>
<evidence type="ECO:0000313" key="1">
    <source>
        <dbReference type="EMBL" id="GIY21936.1"/>
    </source>
</evidence>
<dbReference type="EMBL" id="BPLR01008070">
    <property type="protein sequence ID" value="GIY21936.1"/>
    <property type="molecule type" value="Genomic_DNA"/>
</dbReference>